<accession>A0A433WKQ8</accession>
<reference evidence="1" key="1">
    <citation type="submission" date="2020-05" db="EMBL/GenBank/DDBJ databases">
        <title>Chitinophaga laudate sp. nov., isolated from a tropical peat swamp.</title>
        <authorList>
            <person name="Goh C.B.S."/>
            <person name="Lee M.S."/>
            <person name="Parimannan S."/>
            <person name="Pasbakhsh P."/>
            <person name="Yule C.M."/>
            <person name="Rajandas H."/>
            <person name="Loke S."/>
            <person name="Croft L."/>
            <person name="Tan J.B.L."/>
        </authorList>
    </citation>
    <scope>NUCLEOTIDE SEQUENCE</scope>
    <source>
        <strain evidence="1">Mgbs1</strain>
    </source>
</reference>
<keyword evidence="2" id="KW-1185">Reference proteome</keyword>
<evidence type="ECO:0000313" key="1">
    <source>
        <dbReference type="EMBL" id="NSL90920.1"/>
    </source>
</evidence>
<organism evidence="1 2">
    <name type="scientific">Chitinophaga solisilvae</name>
    <dbReference type="NCBI Taxonomy" id="1233460"/>
    <lineage>
        <taxon>Bacteria</taxon>
        <taxon>Pseudomonadati</taxon>
        <taxon>Bacteroidota</taxon>
        <taxon>Chitinophagia</taxon>
        <taxon>Chitinophagales</taxon>
        <taxon>Chitinophagaceae</taxon>
        <taxon>Chitinophaga</taxon>
    </lineage>
</organism>
<comment type="caution">
    <text evidence="1">The sequence shown here is derived from an EMBL/GenBank/DDBJ whole genome shotgun (WGS) entry which is preliminary data.</text>
</comment>
<protein>
    <submittedName>
        <fullName evidence="1">Uncharacterized protein</fullName>
    </submittedName>
</protein>
<dbReference type="Proteomes" id="UP000281028">
    <property type="component" value="Unassembled WGS sequence"/>
</dbReference>
<name>A0A433WKQ8_9BACT</name>
<evidence type="ECO:0000313" key="2">
    <source>
        <dbReference type="Proteomes" id="UP000281028"/>
    </source>
</evidence>
<dbReference type="RefSeq" id="WP_127037032.1">
    <property type="nucleotide sequence ID" value="NZ_JAABOK010000018.1"/>
</dbReference>
<sequence length="63" mass="6709">MKKKLSLGKKLTFSKTAVASLNVSAQILVAGGKLPITFSCGNTLYETCETQPSPMEVCRPCMG</sequence>
<proteinExistence type="predicted"/>
<gene>
    <name evidence="1" type="ORF">ECE50_029115</name>
</gene>
<dbReference type="AlphaFoldDB" id="A0A433WKQ8"/>
<dbReference type="InterPro" id="IPR058238">
    <property type="entry name" value="Lant_leader_dom"/>
</dbReference>
<dbReference type="NCBIfam" id="NF038153">
    <property type="entry name" value="lant_leader_L1a"/>
    <property type="match status" value="1"/>
</dbReference>
<dbReference type="EMBL" id="RIAR02000001">
    <property type="protein sequence ID" value="NSL90920.1"/>
    <property type="molecule type" value="Genomic_DNA"/>
</dbReference>